<keyword evidence="3" id="KW-0479">Metal-binding</keyword>
<organism evidence="8">
    <name type="scientific">Variovorax paradoxus (strain S110)</name>
    <dbReference type="NCBI Taxonomy" id="543728"/>
    <lineage>
        <taxon>Bacteria</taxon>
        <taxon>Pseudomonadati</taxon>
        <taxon>Pseudomonadota</taxon>
        <taxon>Betaproteobacteria</taxon>
        <taxon>Burkholderiales</taxon>
        <taxon>Comamonadaceae</taxon>
        <taxon>Variovorax</taxon>
    </lineage>
</organism>
<dbReference type="eggNOG" id="COG3485">
    <property type="taxonomic scope" value="Bacteria"/>
</dbReference>
<name>C5CW95_VARPS</name>
<dbReference type="PANTHER" id="PTHR33711">
    <property type="entry name" value="DIOXYGENASE, PUTATIVE (AFU_ORTHOLOGUE AFUA_2G02910)-RELATED"/>
    <property type="match status" value="1"/>
</dbReference>
<reference evidence="8" key="1">
    <citation type="submission" date="2009-06" db="EMBL/GenBank/DDBJ databases">
        <title>Complete sequence of chromosome 1 of Variovorax paradoxus S110.</title>
        <authorList>
            <consortium name="US DOE Joint Genome Institute"/>
            <person name="Lucas S."/>
            <person name="Copeland A."/>
            <person name="Lapidus A."/>
            <person name="Glavina del Rio T."/>
            <person name="Tice H."/>
            <person name="Bruce D."/>
            <person name="Goodwin L."/>
            <person name="Pitluck S."/>
            <person name="Chertkov O."/>
            <person name="Brettin T."/>
            <person name="Detter J.C."/>
            <person name="Han C."/>
            <person name="Larimer F."/>
            <person name="Land M."/>
            <person name="Hauser L."/>
            <person name="Kyrpides N."/>
            <person name="Ovchinnikova G."/>
            <person name="Orwin P."/>
            <person name="Leadbetter J.R."/>
            <person name="Spain J.C."/>
            <person name="Han J.I."/>
        </authorList>
    </citation>
    <scope>NUCLEOTIDE SEQUENCE</scope>
    <source>
        <strain evidence="8">S110</strain>
    </source>
</reference>
<feature type="domain" description="Intradiol ring-cleavage dioxygenases" evidence="7">
    <location>
        <begin position="143"/>
        <end position="171"/>
    </location>
</feature>
<dbReference type="InterPro" id="IPR007535">
    <property type="entry name" value="Catechol_dOase_N"/>
</dbReference>
<evidence type="ECO:0000256" key="5">
    <source>
        <dbReference type="ARBA" id="ARBA00023002"/>
    </source>
</evidence>
<dbReference type="PROSITE" id="PS00083">
    <property type="entry name" value="INTRADIOL_DIOXYGENAS"/>
    <property type="match status" value="1"/>
</dbReference>
<evidence type="ECO:0000313" key="8">
    <source>
        <dbReference type="EMBL" id="ACS16793.1"/>
    </source>
</evidence>
<dbReference type="Pfam" id="PF00775">
    <property type="entry name" value="Dioxygenase_C"/>
    <property type="match status" value="1"/>
</dbReference>
<keyword evidence="6" id="KW-0408">Iron</keyword>
<dbReference type="PANTHER" id="PTHR33711:SF7">
    <property type="entry name" value="INTRADIOL RING-CLEAVAGE DIOXYGENASES DOMAIN-CONTAINING PROTEIN-RELATED"/>
    <property type="match status" value="1"/>
</dbReference>
<evidence type="ECO:0000256" key="2">
    <source>
        <dbReference type="ARBA" id="ARBA00007825"/>
    </source>
</evidence>
<dbReference type="InterPro" id="IPR050770">
    <property type="entry name" value="Intradiol_RC_Dioxygenase"/>
</dbReference>
<dbReference type="GO" id="GO:0018576">
    <property type="term" value="F:catechol 1,2-dioxygenase activity"/>
    <property type="evidence" value="ECO:0007669"/>
    <property type="project" value="InterPro"/>
</dbReference>
<evidence type="ECO:0000259" key="7">
    <source>
        <dbReference type="PROSITE" id="PS00083"/>
    </source>
</evidence>
<dbReference type="HOGENOM" id="CLU_046727_1_1_4"/>
<accession>C5CW95</accession>
<keyword evidence="4 8" id="KW-0223">Dioxygenase</keyword>
<gene>
    <name evidence="8" type="ordered locus">Vapar_0130</name>
</gene>
<dbReference type="InterPro" id="IPR000627">
    <property type="entry name" value="Intradiol_dOase_C"/>
</dbReference>
<evidence type="ECO:0000256" key="1">
    <source>
        <dbReference type="ARBA" id="ARBA00001965"/>
    </source>
</evidence>
<dbReference type="STRING" id="543728.Vapar_0130"/>
<dbReference type="AlphaFoldDB" id="C5CW95"/>
<dbReference type="InterPro" id="IPR015889">
    <property type="entry name" value="Intradiol_dOase_core"/>
</dbReference>
<dbReference type="EMBL" id="CP001635">
    <property type="protein sequence ID" value="ACS16793.1"/>
    <property type="molecule type" value="Genomic_DNA"/>
</dbReference>
<dbReference type="SUPFAM" id="SSF49482">
    <property type="entry name" value="Aromatic compound dioxygenase"/>
    <property type="match status" value="1"/>
</dbReference>
<evidence type="ECO:0000256" key="3">
    <source>
        <dbReference type="ARBA" id="ARBA00022723"/>
    </source>
</evidence>
<comment type="cofactor">
    <cofactor evidence="1">
        <name>Fe(3+)</name>
        <dbReference type="ChEBI" id="CHEBI:29034"/>
    </cofactor>
</comment>
<comment type="similarity">
    <text evidence="2">Belongs to the intradiol ring-cleavage dioxygenase family.</text>
</comment>
<evidence type="ECO:0000256" key="4">
    <source>
        <dbReference type="ARBA" id="ARBA00022964"/>
    </source>
</evidence>
<evidence type="ECO:0000256" key="6">
    <source>
        <dbReference type="ARBA" id="ARBA00023004"/>
    </source>
</evidence>
<keyword evidence="5" id="KW-0560">Oxidoreductase</keyword>
<dbReference type="Gene3D" id="2.60.130.10">
    <property type="entry name" value="Aromatic compound dioxygenase"/>
    <property type="match status" value="1"/>
</dbReference>
<dbReference type="GO" id="GO:0008199">
    <property type="term" value="F:ferric iron binding"/>
    <property type="evidence" value="ECO:0007669"/>
    <property type="project" value="InterPro"/>
</dbReference>
<protein>
    <submittedName>
        <fullName evidence="8">Intradiol ring-cleavage dioxygenase</fullName>
    </submittedName>
</protein>
<proteinExistence type="inferred from homology"/>
<sequence length="300" mass="32505">MQTIAQTSDETPMNIATSPDSVLGFALQAMERTPDARLRTVMNALTRHLHAFVREVKLSEEEFEQALEFIVAIGQATGEKKNEVVLAADILGISTVVALQNNQDPHGESPAALLGPFWRANSPACALGDSIARSGTPGLPLAVAGTVRNARGEPIAGATVDVWQASPIGLYENQDPAQEDMNLRGRFTTDAQGRFHFRSVRPAGYPVPTDGPCGVLLRAQQRHPNRPAHLHFMVSKPGHKVLVTQVFADDDQNLKSDPTFGVTQRLIGCFALAPDGQSATLQYDFQLEPGEMKFPRPPIP</sequence>
<dbReference type="KEGG" id="vap:Vapar_0130"/>
<dbReference type="GO" id="GO:0009712">
    <property type="term" value="P:catechol-containing compound metabolic process"/>
    <property type="evidence" value="ECO:0007669"/>
    <property type="project" value="InterPro"/>
</dbReference>
<dbReference type="Pfam" id="PF04444">
    <property type="entry name" value="Dioxygenase_N"/>
    <property type="match status" value="1"/>
</dbReference>